<evidence type="ECO:0000256" key="1">
    <source>
        <dbReference type="SAM" id="MobiDB-lite"/>
    </source>
</evidence>
<feature type="compositionally biased region" description="Basic and acidic residues" evidence="1">
    <location>
        <begin position="130"/>
        <end position="158"/>
    </location>
</feature>
<sequence>MHSFGKAKFTKTLHGSTEFFIVRYASKRYPGHDFTFKRPGSTKNNRSDGLYHCVDCRTLKNKYGLNYQVPSIKIVNSIIAEFDPDSPKYEHFCVPETEKYPFSQNGSAVLLRELVISKKKKAPSEAFQNSKEKEAIKKNDSAKESNKENENLSNEIKDADHVLVQNQSIFEEEEPEEGALKISEEEIQVDHAARDDNLKENEEDEEKKSEAIDQVENQESLELTLELSGSVKEENSTGRNSKTLQELDALIFGMSPAVQQNVDKTLNNEKPDEVHPNSFEPSSRSNKEDSPKPSTSTSQTTEIKLPSKYCAEYEETFPEIGPSEMGRNYFNCKICQQDLCFSNKGLKSVQRHLHSTRHLLTKTGKLAVKPRKPIKFRSDKGQKVKKEVTQAGLSISPKKAQEINNVSVDIGSIKKQSEITYSLVTNEAKKTIVKIHRNTPIQMSRLNFKKRSEELLKKAATKDKLKEKSVIENTGPSSGTRKKRFRLPSGINIPLHRKRSIEDPSTSTAKTHVPSKSVEADCLQSVEKDVGEKRLREFDGRRRGFDGRRRNGRAPRDSSGKFMPKVHVNSENISNSMPNLDKDHVNKENDLYNLTQSSTSISFSDDHSLIKRIKMEQPDFIDDPLPSYPPSLIASSTATSTPTNNNRSTFSVMASKSTLQFLSPILPAANHTPKIWSKTCLLSEISHLTKKVYIQTSEWDDPDFEIRLPNSDVPVPAKKNIDLETLLQSDHRKIAKKRLANEFNAVNKAFIETPTVNSIVITDSLLQGLDEAALEKVVVIRAEFPIIPRWLSNHITAINFAPKPSATIYYSLGFDWLVHLENPPKRVATFVQHELLELADAVEDFQDVRVVFITIPEIGNYKKRFSEFNEAMRVFITGEHRKPSNCCFQLLDWASLVNITDSSRTSTFDRRIRLLLENLPDLI</sequence>
<dbReference type="WBParaSite" id="ACRNAN_Path_1382.g5417.t2">
    <property type="protein sequence ID" value="ACRNAN_Path_1382.g5417.t2"/>
    <property type="gene ID" value="ACRNAN_Path_1382.g5417"/>
</dbReference>
<proteinExistence type="predicted"/>
<feature type="compositionally biased region" description="Low complexity" evidence="1">
    <location>
        <begin position="292"/>
        <end position="301"/>
    </location>
</feature>
<evidence type="ECO:0000313" key="3">
    <source>
        <dbReference type="WBParaSite" id="ACRNAN_Path_1382.g5417.t2"/>
    </source>
</evidence>
<name>A0A914BZQ8_9BILA</name>
<feature type="region of interest" description="Disordered" evidence="1">
    <location>
        <begin position="467"/>
        <end position="520"/>
    </location>
</feature>
<accession>A0A914BZQ8</accession>
<feature type="region of interest" description="Disordered" evidence="1">
    <location>
        <begin position="122"/>
        <end position="158"/>
    </location>
</feature>
<dbReference type="Proteomes" id="UP000887540">
    <property type="component" value="Unplaced"/>
</dbReference>
<dbReference type="AlphaFoldDB" id="A0A914BZQ8"/>
<feature type="region of interest" description="Disordered" evidence="1">
    <location>
        <begin position="541"/>
        <end position="564"/>
    </location>
</feature>
<evidence type="ECO:0000313" key="2">
    <source>
        <dbReference type="Proteomes" id="UP000887540"/>
    </source>
</evidence>
<feature type="compositionally biased region" description="Basic and acidic residues" evidence="1">
    <location>
        <begin position="541"/>
        <end position="559"/>
    </location>
</feature>
<keyword evidence="2" id="KW-1185">Reference proteome</keyword>
<protein>
    <submittedName>
        <fullName evidence="3">Uncharacterized protein</fullName>
    </submittedName>
</protein>
<feature type="region of interest" description="Disordered" evidence="1">
    <location>
        <begin position="170"/>
        <end position="219"/>
    </location>
</feature>
<reference evidence="3" key="1">
    <citation type="submission" date="2022-11" db="UniProtKB">
        <authorList>
            <consortium name="WormBaseParasite"/>
        </authorList>
    </citation>
    <scope>IDENTIFICATION</scope>
</reference>
<feature type="compositionally biased region" description="Basic and acidic residues" evidence="1">
    <location>
        <begin position="178"/>
        <end position="211"/>
    </location>
</feature>
<organism evidence="2 3">
    <name type="scientific">Acrobeloides nanus</name>
    <dbReference type="NCBI Taxonomy" id="290746"/>
    <lineage>
        <taxon>Eukaryota</taxon>
        <taxon>Metazoa</taxon>
        <taxon>Ecdysozoa</taxon>
        <taxon>Nematoda</taxon>
        <taxon>Chromadorea</taxon>
        <taxon>Rhabditida</taxon>
        <taxon>Tylenchina</taxon>
        <taxon>Cephalobomorpha</taxon>
        <taxon>Cephaloboidea</taxon>
        <taxon>Cephalobidae</taxon>
        <taxon>Acrobeloides</taxon>
    </lineage>
</organism>
<feature type="region of interest" description="Disordered" evidence="1">
    <location>
        <begin position="267"/>
        <end position="303"/>
    </location>
</feature>